<accession>A0AAP9ISV3</accession>
<reference evidence="8" key="1">
    <citation type="journal article" date="2018" name="J. Anim. Genet.">
        <title>Acquired interbacterial defense systems protect against interspecies antagonism in the human gut microbiome.</title>
        <authorList>
            <person name="Ross B.D."/>
            <person name="Verster A.J."/>
            <person name="Radey M.C."/>
            <person name="Schmidtke D.T."/>
            <person name="Pope C.E."/>
            <person name="Hoffman L.R."/>
            <person name="Hajjar A."/>
            <person name="Peterson S.B."/>
            <person name="Borenstein E."/>
            <person name="Mougous J."/>
        </authorList>
    </citation>
    <scope>NUCLEOTIDE SEQUENCE [LARGE SCALE GENOMIC DNA]</scope>
    <source>
        <strain evidence="8">3725 D1 iv</strain>
    </source>
</reference>
<feature type="transmembrane region" description="Helical" evidence="6">
    <location>
        <begin position="140"/>
        <end position="164"/>
    </location>
</feature>
<evidence type="ECO:0000256" key="5">
    <source>
        <dbReference type="ARBA" id="ARBA00023136"/>
    </source>
</evidence>
<evidence type="ECO:0000256" key="3">
    <source>
        <dbReference type="ARBA" id="ARBA00022692"/>
    </source>
</evidence>
<feature type="transmembrane region" description="Helical" evidence="6">
    <location>
        <begin position="412"/>
        <end position="434"/>
    </location>
</feature>
<feature type="transmembrane region" description="Helical" evidence="6">
    <location>
        <begin position="352"/>
        <end position="368"/>
    </location>
</feature>
<evidence type="ECO:0000256" key="4">
    <source>
        <dbReference type="ARBA" id="ARBA00022989"/>
    </source>
</evidence>
<sequence>MLKIKSRLVTGSERSVVVKKNIIVSFAIRGFSIIVSLMLVPMTLGYVSNELYGIWLTLSSVMVWLGFFDIGFTLGLKNKLTEAIALKDWGKGKSLVSTTYAMMFFIFIPICFLFELLIPFVKWAEFLNVNVQYNDEITRVLYILVAFFCMQMIVNVLTSVIAAFQKVALSTVFPVIGNVLSLIAIWLLTKFCLPSLVALAFAISAMPIIVIVIASVILYCGKFKMVSPSYKYIDKKYVKSIFSLGARFFIIQIQCVVLYQCTNILISNVSGPEDVTSYNIAYKYMSVAMMAFTIILAPLWPAFTDAYTKKDFGWMNNVYKKMSKLYLMSMVLMIIMTILSPLIYSIWIGDKANITVLMTSTICVYMMLHNWDSLQVNMINGIGTVKLQTYVTMIGLVFHIPLSLYLGKYLGLGAIGVVLSMIVINIIYSCFFTVQIRKILSQKAQGIWIK</sequence>
<dbReference type="PANTHER" id="PTHR30250:SF11">
    <property type="entry name" value="O-ANTIGEN TRANSPORTER-RELATED"/>
    <property type="match status" value="1"/>
</dbReference>
<feature type="transmembrane region" description="Helical" evidence="6">
    <location>
        <begin position="95"/>
        <end position="120"/>
    </location>
</feature>
<dbReference type="InterPro" id="IPR050833">
    <property type="entry name" value="Poly_Biosynth_Transport"/>
</dbReference>
<dbReference type="EMBL" id="CP041395">
    <property type="protein sequence ID" value="QDM07317.1"/>
    <property type="molecule type" value="Genomic_DNA"/>
</dbReference>
<dbReference type="RefSeq" id="WP_042994395.1">
    <property type="nucleotide sequence ID" value="NZ_CAXSRA010000009.1"/>
</dbReference>
<feature type="transmembrane region" description="Helical" evidence="6">
    <location>
        <begin position="195"/>
        <end position="220"/>
    </location>
</feature>
<evidence type="ECO:0000256" key="6">
    <source>
        <dbReference type="SAM" id="Phobius"/>
    </source>
</evidence>
<dbReference type="GO" id="GO:0005886">
    <property type="term" value="C:plasma membrane"/>
    <property type="evidence" value="ECO:0007669"/>
    <property type="project" value="UniProtKB-SubCell"/>
</dbReference>
<feature type="transmembrane region" description="Helical" evidence="6">
    <location>
        <begin position="52"/>
        <end position="74"/>
    </location>
</feature>
<feature type="transmembrane region" description="Helical" evidence="6">
    <location>
        <begin position="389"/>
        <end position="406"/>
    </location>
</feature>
<evidence type="ECO:0000256" key="2">
    <source>
        <dbReference type="ARBA" id="ARBA00022475"/>
    </source>
</evidence>
<keyword evidence="2" id="KW-1003">Cell membrane</keyword>
<dbReference type="AlphaFoldDB" id="A0AAP9ISV3"/>
<dbReference type="InterPro" id="IPR002797">
    <property type="entry name" value="Polysacc_synth"/>
</dbReference>
<keyword evidence="3 6" id="KW-0812">Transmembrane</keyword>
<feature type="transmembrane region" description="Helical" evidence="6">
    <location>
        <begin position="241"/>
        <end position="260"/>
    </location>
</feature>
<gene>
    <name evidence="7" type="ORF">DYI28_00505</name>
</gene>
<feature type="transmembrane region" description="Helical" evidence="6">
    <location>
        <begin position="171"/>
        <end position="189"/>
    </location>
</feature>
<protein>
    <submittedName>
        <fullName evidence="7">Oligosaccharide flippase family protein</fullName>
    </submittedName>
</protein>
<keyword evidence="4 6" id="KW-1133">Transmembrane helix</keyword>
<feature type="transmembrane region" description="Helical" evidence="6">
    <location>
        <begin position="325"/>
        <end position="346"/>
    </location>
</feature>
<name>A0AAP9ISV3_BACOV</name>
<evidence type="ECO:0000313" key="7">
    <source>
        <dbReference type="EMBL" id="QDM07317.1"/>
    </source>
</evidence>
<feature type="transmembrane region" description="Helical" evidence="6">
    <location>
        <begin position="280"/>
        <end position="304"/>
    </location>
</feature>
<evidence type="ECO:0000313" key="8">
    <source>
        <dbReference type="Proteomes" id="UP000318823"/>
    </source>
</evidence>
<dbReference type="Pfam" id="PF01943">
    <property type="entry name" value="Polysacc_synt"/>
    <property type="match status" value="1"/>
</dbReference>
<comment type="subcellular location">
    <subcellularLocation>
        <location evidence="1">Cell membrane</location>
        <topology evidence="1">Multi-pass membrane protein</topology>
    </subcellularLocation>
</comment>
<dbReference type="Proteomes" id="UP000318823">
    <property type="component" value="Chromosome"/>
</dbReference>
<evidence type="ECO:0000256" key="1">
    <source>
        <dbReference type="ARBA" id="ARBA00004651"/>
    </source>
</evidence>
<organism evidence="7 8">
    <name type="scientific">Bacteroides ovatus</name>
    <dbReference type="NCBI Taxonomy" id="28116"/>
    <lineage>
        <taxon>Bacteria</taxon>
        <taxon>Pseudomonadati</taxon>
        <taxon>Bacteroidota</taxon>
        <taxon>Bacteroidia</taxon>
        <taxon>Bacteroidales</taxon>
        <taxon>Bacteroidaceae</taxon>
        <taxon>Bacteroides</taxon>
    </lineage>
</organism>
<dbReference type="PANTHER" id="PTHR30250">
    <property type="entry name" value="PST FAMILY PREDICTED COLANIC ACID TRANSPORTER"/>
    <property type="match status" value="1"/>
</dbReference>
<keyword evidence="5 6" id="KW-0472">Membrane</keyword>
<feature type="transmembrane region" description="Helical" evidence="6">
    <location>
        <begin position="21"/>
        <end position="40"/>
    </location>
</feature>
<proteinExistence type="predicted"/>